<comment type="caution">
    <text evidence="1">The sequence shown here is derived from an EMBL/GenBank/DDBJ whole genome shotgun (WGS) entry which is preliminary data.</text>
</comment>
<accession>A0AAV8ZL00</accession>
<name>A0AAV8ZL00_9CUCU</name>
<evidence type="ECO:0000313" key="2">
    <source>
        <dbReference type="Proteomes" id="UP001162156"/>
    </source>
</evidence>
<proteinExistence type="predicted"/>
<organism evidence="1 2">
    <name type="scientific">Rhamnusium bicolor</name>
    <dbReference type="NCBI Taxonomy" id="1586634"/>
    <lineage>
        <taxon>Eukaryota</taxon>
        <taxon>Metazoa</taxon>
        <taxon>Ecdysozoa</taxon>
        <taxon>Arthropoda</taxon>
        <taxon>Hexapoda</taxon>
        <taxon>Insecta</taxon>
        <taxon>Pterygota</taxon>
        <taxon>Neoptera</taxon>
        <taxon>Endopterygota</taxon>
        <taxon>Coleoptera</taxon>
        <taxon>Polyphaga</taxon>
        <taxon>Cucujiformia</taxon>
        <taxon>Chrysomeloidea</taxon>
        <taxon>Cerambycidae</taxon>
        <taxon>Lepturinae</taxon>
        <taxon>Rhagiini</taxon>
        <taxon>Rhamnusium</taxon>
    </lineage>
</organism>
<gene>
    <name evidence="1" type="ORF">NQ314_003964</name>
</gene>
<dbReference type="AlphaFoldDB" id="A0AAV8ZL00"/>
<protein>
    <submittedName>
        <fullName evidence="1">Uncharacterized protein</fullName>
    </submittedName>
</protein>
<evidence type="ECO:0000313" key="1">
    <source>
        <dbReference type="EMBL" id="KAJ8965682.1"/>
    </source>
</evidence>
<reference evidence="1" key="1">
    <citation type="journal article" date="2023" name="Insect Mol. Biol.">
        <title>Genome sequencing provides insights into the evolution of gene families encoding plant cell wall-degrading enzymes in longhorned beetles.</title>
        <authorList>
            <person name="Shin N.R."/>
            <person name="Okamura Y."/>
            <person name="Kirsch R."/>
            <person name="Pauchet Y."/>
        </authorList>
    </citation>
    <scope>NUCLEOTIDE SEQUENCE</scope>
    <source>
        <strain evidence="1">RBIC_L_NR</strain>
    </source>
</reference>
<keyword evidence="2" id="KW-1185">Reference proteome</keyword>
<sequence length="70" mass="8129">MLVDYMSLNMLHQLITNSMDELLVVFQRHTDFLPSKSQLDLIGTENDETTNERDPEDPQVEYAAYIIPQT</sequence>
<dbReference type="EMBL" id="JANEYF010001191">
    <property type="protein sequence ID" value="KAJ8965682.1"/>
    <property type="molecule type" value="Genomic_DNA"/>
</dbReference>
<dbReference type="Proteomes" id="UP001162156">
    <property type="component" value="Unassembled WGS sequence"/>
</dbReference>